<feature type="compositionally biased region" description="Polar residues" evidence="1">
    <location>
        <begin position="820"/>
        <end position="829"/>
    </location>
</feature>
<feature type="compositionally biased region" description="Polar residues" evidence="1">
    <location>
        <begin position="378"/>
        <end position="396"/>
    </location>
</feature>
<feature type="compositionally biased region" description="Polar residues" evidence="1">
    <location>
        <begin position="152"/>
        <end position="168"/>
    </location>
</feature>
<feature type="compositionally biased region" description="Low complexity" evidence="1">
    <location>
        <begin position="326"/>
        <end position="336"/>
    </location>
</feature>
<evidence type="ECO:0000256" key="1">
    <source>
        <dbReference type="SAM" id="MobiDB-lite"/>
    </source>
</evidence>
<feature type="region of interest" description="Disordered" evidence="1">
    <location>
        <begin position="756"/>
        <end position="800"/>
    </location>
</feature>
<dbReference type="Proteomes" id="UP000054383">
    <property type="component" value="Unassembled WGS sequence"/>
</dbReference>
<sequence>MNGWSSTSSPALGGTHSPTAGSSPTSRRNNAIQPPALTTALSGVPYQSLSAGARLGYTPSPATSFSSPFSQTQSPYLPSPSVAIPGPSPMASRVQASSYNAPYNPQEWAPMSGGGSPQVAHLAQPQRSNVVRVAPRSSDTQLSPPPPYTPRHQATSPSDHTSAPTPSLQGRPRDTGVLPQDGHSMGYRNSNSQSRPLSMISQNDGSANWQNAYPPPPPPGPSRSSPRVTVDHYPNEFDPALGVSRPGSTASHYAVAPPQQSPYGYAENTPQLEHPPSSRRAASTGALQSTGSSRASSASQSRSPPRTRWEPGMPLPPPPPGPPPGRSQSASGSSDASSRRALHASIGRNPPMLGTALGRVPPTPADWVEEPTVPAEVNENSSLHTNIEVISTSSPPLSKRPESVERSSSSQRGSGLFRSLAVRDSSAKGIRERRIESRHKRNNVSEDLTAMSSHQQSSNTWEEIPDRITPSNLVLSSAERSDLTISGHRQGPSKPLASARSTKSDDVPSSSRSRTSSGLFSGRSSFSTPKPDSVFSRQEITPTPPFSPELDSPYSKEQHDASSKALPTPPHKPAQEVKPASRLGVNKPDDRPVSHLLHLPNEIVSVPAPLLPRRMSIEQAPSLDSVIHQGPDPLDGALARYQTVLDKEAASTNEADALKLFTDFIISESRIRRQLYPQAFNDGGFDIDGVRQKLFSQEIPQEKPVKIKLDTSFKQTSPSRAGNSGSGGVSSRPESAWWNNYQPCLSPIASISIENDEMSSRGRPPSRWWESKTGSSSEGAERRAQRSKRESKYMGVPRELREAMQMGYNGTLREAEEEQGTGSHDTSSLGYGPNEYPPEKVGWHEDSSQDSAQPQVYTPRNVYGHDIRQHKLDISRLVTLPPPYPRHHPAVNNSHPDLVVYRTTVRSVSDLSEIKATRQRNQLQAETLRQEHDEKIKESRRQFRENIQQQIQQGGISYAEAAEAEAALEVEEKRMEKDLLQGQFDTYQNTVMKPMHAILSDRVTKATDCIDELSGKLSADTRHENPDQTQEEGDEKPELLEQLTQLKWLFEAREQLHREIYELLGESNEKYRAVVTLPYKQSKNEEKIRETDTFFVRDALDRRVQYEADSLARLESFMDIVEENVKRGVETHLSAFWDIAPSLLTLVQQAPENLSDFQIVIPSSEYDENPSYYQFPLQYLYSLLSHAEKSTYQFIESQINLLCLLHEVKTVVMSTSCKLMEAQRIRRGEPEDFIAREMQKLRAREERDLTGDLKERVSTVEGQWTEALGNEIQGLRERVKVHLMSQGGWDDIEQLE</sequence>
<dbReference type="STRING" id="28573.A0A0U1LQT4"/>
<dbReference type="OMA" id="KYMGVPR"/>
<dbReference type="EMBL" id="CVMT01000002">
    <property type="protein sequence ID" value="CRG84759.1"/>
    <property type="molecule type" value="Genomic_DNA"/>
</dbReference>
<evidence type="ECO:0000313" key="2">
    <source>
        <dbReference type="EMBL" id="CRG84759.1"/>
    </source>
</evidence>
<feature type="compositionally biased region" description="Low complexity" evidence="1">
    <location>
        <begin position="58"/>
        <end position="75"/>
    </location>
</feature>
<protein>
    <submittedName>
        <fullName evidence="2">JNK-interacting protein</fullName>
    </submittedName>
</protein>
<keyword evidence="3" id="KW-1185">Reference proteome</keyword>
<feature type="compositionally biased region" description="Polar residues" evidence="1">
    <location>
        <begin position="450"/>
        <end position="461"/>
    </location>
</feature>
<dbReference type="OrthoDB" id="5367052at2759"/>
<feature type="compositionally biased region" description="Polar residues" evidence="1">
    <location>
        <begin position="1"/>
        <end position="32"/>
    </location>
</feature>
<feature type="compositionally biased region" description="Basic and acidic residues" evidence="1">
    <location>
        <begin position="837"/>
        <end position="847"/>
    </location>
</feature>
<gene>
    <name evidence="2" type="ORF">PISL3812_01961</name>
</gene>
<feature type="region of interest" description="Disordered" evidence="1">
    <location>
        <begin position="814"/>
        <end position="855"/>
    </location>
</feature>
<evidence type="ECO:0000313" key="3">
    <source>
        <dbReference type="Proteomes" id="UP000054383"/>
    </source>
</evidence>
<feature type="compositionally biased region" description="Polar residues" evidence="1">
    <location>
        <begin position="712"/>
        <end position="723"/>
    </location>
</feature>
<reference evidence="2 3" key="1">
    <citation type="submission" date="2015-04" db="EMBL/GenBank/DDBJ databases">
        <authorList>
            <person name="Syromyatnikov M.Y."/>
            <person name="Popov V.N."/>
        </authorList>
    </citation>
    <scope>NUCLEOTIDE SEQUENCE [LARGE SCALE GENOMIC DNA]</scope>
    <source>
        <strain evidence="2">WF-38-12</strain>
    </source>
</reference>
<feature type="compositionally biased region" description="Low complexity" evidence="1">
    <location>
        <begin position="406"/>
        <end position="419"/>
    </location>
</feature>
<feature type="compositionally biased region" description="Basic and acidic residues" evidence="1">
    <location>
        <begin position="779"/>
        <end position="800"/>
    </location>
</feature>
<feature type="compositionally biased region" description="Polar residues" evidence="1">
    <location>
        <begin position="187"/>
        <end position="211"/>
    </location>
</feature>
<feature type="region of interest" description="Disordered" evidence="1">
    <location>
        <begin position="51"/>
        <end position="594"/>
    </location>
</feature>
<feature type="compositionally biased region" description="Polar residues" evidence="1">
    <location>
        <begin position="94"/>
        <end position="103"/>
    </location>
</feature>
<feature type="region of interest" description="Disordered" evidence="1">
    <location>
        <begin position="1"/>
        <end position="39"/>
    </location>
</feature>
<feature type="compositionally biased region" description="Basic and acidic residues" evidence="1">
    <location>
        <begin position="425"/>
        <end position="435"/>
    </location>
</feature>
<feature type="region of interest" description="Disordered" evidence="1">
    <location>
        <begin position="707"/>
        <end position="734"/>
    </location>
</feature>
<feature type="compositionally biased region" description="Low complexity" evidence="1">
    <location>
        <begin position="509"/>
        <end position="528"/>
    </location>
</feature>
<name>A0A0U1LQT4_TALIS</name>
<accession>A0A0U1LQT4</accession>
<feature type="compositionally biased region" description="Low complexity" evidence="1">
    <location>
        <begin position="288"/>
        <end position="306"/>
    </location>
</feature>
<feature type="region of interest" description="Disordered" evidence="1">
    <location>
        <begin position="1015"/>
        <end position="1037"/>
    </location>
</feature>
<proteinExistence type="predicted"/>
<feature type="compositionally biased region" description="Pro residues" evidence="1">
    <location>
        <begin position="313"/>
        <end position="325"/>
    </location>
</feature>
<organism evidence="2 3">
    <name type="scientific">Talaromyces islandicus</name>
    <name type="common">Penicillium islandicum</name>
    <dbReference type="NCBI Taxonomy" id="28573"/>
    <lineage>
        <taxon>Eukaryota</taxon>
        <taxon>Fungi</taxon>
        <taxon>Dikarya</taxon>
        <taxon>Ascomycota</taxon>
        <taxon>Pezizomycotina</taxon>
        <taxon>Eurotiomycetes</taxon>
        <taxon>Eurotiomycetidae</taxon>
        <taxon>Eurotiales</taxon>
        <taxon>Trichocomaceae</taxon>
        <taxon>Talaromyces</taxon>
        <taxon>Talaromyces sect. Islandici</taxon>
    </lineage>
</organism>